<dbReference type="InterPro" id="IPR056884">
    <property type="entry name" value="NPHP3-like_N"/>
</dbReference>
<evidence type="ECO:0000256" key="1">
    <source>
        <dbReference type="ARBA" id="ARBA00022737"/>
    </source>
</evidence>
<evidence type="ECO:0000313" key="6">
    <source>
        <dbReference type="Proteomes" id="UP000474640"/>
    </source>
</evidence>
<gene>
    <name evidence="5" type="ORF">TWF970_000808</name>
</gene>
<evidence type="ECO:0000259" key="4">
    <source>
        <dbReference type="Pfam" id="PF24883"/>
    </source>
</evidence>
<dbReference type="InterPro" id="IPR002110">
    <property type="entry name" value="Ankyrin_rpt"/>
</dbReference>
<dbReference type="Pfam" id="PF24883">
    <property type="entry name" value="NPHP3_N"/>
    <property type="match status" value="1"/>
</dbReference>
<dbReference type="EMBL" id="JAABOJ010000010">
    <property type="protein sequence ID" value="KAF3283630.1"/>
    <property type="molecule type" value="Genomic_DNA"/>
</dbReference>
<reference evidence="5 6" key="1">
    <citation type="submission" date="2020-01" db="EMBL/GenBank/DDBJ databases">
        <authorList>
            <person name="Palmer J.M."/>
        </authorList>
    </citation>
    <scope>NUCLEOTIDE SEQUENCE [LARGE SCALE GENOMIC DNA]</scope>
    <source>
        <strain evidence="5 6">TWF970</strain>
    </source>
</reference>
<dbReference type="SUPFAM" id="SSF48403">
    <property type="entry name" value="Ankyrin repeat"/>
    <property type="match status" value="2"/>
</dbReference>
<keyword evidence="1" id="KW-0677">Repeat</keyword>
<evidence type="ECO:0000313" key="5">
    <source>
        <dbReference type="EMBL" id="KAF3283630.1"/>
    </source>
</evidence>
<evidence type="ECO:0000256" key="3">
    <source>
        <dbReference type="PROSITE-ProRule" id="PRU00023"/>
    </source>
</evidence>
<dbReference type="Pfam" id="PF13637">
    <property type="entry name" value="Ank_4"/>
    <property type="match status" value="1"/>
</dbReference>
<dbReference type="OrthoDB" id="5366436at2759"/>
<organism evidence="5 6">
    <name type="scientific">Orbilia oligospora</name>
    <name type="common">Nematode-trapping fungus</name>
    <name type="synonym">Arthrobotrys oligospora</name>
    <dbReference type="NCBI Taxonomy" id="2813651"/>
    <lineage>
        <taxon>Eukaryota</taxon>
        <taxon>Fungi</taxon>
        <taxon>Dikarya</taxon>
        <taxon>Ascomycota</taxon>
        <taxon>Pezizomycotina</taxon>
        <taxon>Orbiliomycetes</taxon>
        <taxon>Orbiliales</taxon>
        <taxon>Orbiliaceae</taxon>
        <taxon>Orbilia</taxon>
    </lineage>
</organism>
<dbReference type="Pfam" id="PF12796">
    <property type="entry name" value="Ank_2"/>
    <property type="match status" value="1"/>
</dbReference>
<dbReference type="Gene3D" id="2.60.120.920">
    <property type="match status" value="1"/>
</dbReference>
<evidence type="ECO:0000256" key="2">
    <source>
        <dbReference type="ARBA" id="ARBA00023043"/>
    </source>
</evidence>
<dbReference type="Gene3D" id="1.25.40.20">
    <property type="entry name" value="Ankyrin repeat-containing domain"/>
    <property type="match status" value="2"/>
</dbReference>
<dbReference type="InterPro" id="IPR043136">
    <property type="entry name" value="B30.2/SPRY_sf"/>
</dbReference>
<proteinExistence type="predicted"/>
<feature type="domain" description="Nephrocystin 3-like N-terminal" evidence="4">
    <location>
        <begin position="253"/>
        <end position="427"/>
    </location>
</feature>
<protein>
    <recommendedName>
        <fullName evidence="4">Nephrocystin 3-like N-terminal domain-containing protein</fullName>
    </recommendedName>
</protein>
<dbReference type="SMART" id="SM00248">
    <property type="entry name" value="ANK"/>
    <property type="match status" value="7"/>
</dbReference>
<feature type="repeat" description="ANK" evidence="3">
    <location>
        <begin position="1177"/>
        <end position="1209"/>
    </location>
</feature>
<dbReference type="PANTHER" id="PTHR24126">
    <property type="entry name" value="ANKYRIN REPEAT, PH AND SEC7 DOMAIN CONTAINING PROTEIN SECG-RELATED"/>
    <property type="match status" value="1"/>
</dbReference>
<sequence length="1540" mass="175064">MGTTSVPTSTPFATCYGEAIKKFQESIKKSHPEPQKNDLWNLFFDTQASGSKEFQNLLEICSNMVSSRSGGEKGSEKAERLMEVLVEIKKGGDATVSAAPENKINIWEVDVPDLLYAIFEFLWHSLAHRDRKFFQRIGSTVKETFTNNLKQRVGRLMDAYNKLVQSAQAQFEDLLLEKGQEAEKSLAETKRIMEESVTLLSKVFSDLHYEWKRGRLKEQIEKIAEPNSHKLHFKGLSDRANIILNERKNGQVAEWLFDDNIYQSWVGPPANLDIEKRTLLCLKGRRGHGKSMAMLCLRKRLELGTNGLISSDNSKSVVLYFFFKRGDHELQNTRTALETILYQLLNRVQNTEDNEDIIDECLSILNPELRESSGVGSSGIPRLYRVYILVDALDECNDRQEGGLVQLLKSIAYSGNAAANESVRVVFSVRNTVDITAELKPFSDSFPHESCISTTPNQRVSEDLEPWIGVIEITAERNSPDLNAFLQHDVKALLTRRIDPNTHPELYNSELIRISGIILKRANGDFALARMFIAHLQQPSKLPLNEKINRLPDSIGQIYMKALESLTADQQELIITVLKWVVWGVSGITTDVDSVTSPHSADTTNVSYDVVQGNLEDDPEIKNIIYYLETVGQDFFRIKKDTNLIDVDISIREWIQDEHAMTAPGVKEKRGFSRYMDDERNVVFKFTLTLRALSNQSFQDKYMPWELVTGKDYSRYEVDNWHIHLKTLDKWWISGKSHLESKWSDLREQIFIFMQPENWYRWILLVFRKRFGTPTYSCWDCEEVSLFCQHPIHIAAALGLQIVIDLLLGDNNKESKARHQERFKIVSTLTQSGAVRAGIEGFETYQKDVQNIPEVDLPMVNGSIPLYLAAPYPGALQSLIKYGANVNTASRRGRYYNGPVLLCVLSQMADHEKNMDISTWIRSAKILVSEGARVDATDDSGATALHYAAKIQDLDFFKFILISAHQNIHAVDKDLKTPLHYLFSRRPPDDKVQNVLQICDILVSMSQGGDKKIDLVNAQDAKSTSPLFEAITQGFTAGVRKLIELGVDVDDDDTTGNTFFHLLAAISTSSSTLEVAQLLDMSNLDFKRTNGRGETALMTAFRKNNMPMIEFLLEKYSSLDEDEAQPHPIFAPGEFGKNIFHYMALSKTSWDEAALKSIMSWLDTSAIRGALAGQDLNGKTPLHYAAEGFNCTQTNWFLDSKPDITVRNGDNENIFDVWCTQLVLKFDIVDEWKPIDCEILRTFKRLFDISPQPLRLSILDTLLWSCQNEKLTEILNWKLFEEYEELGNCQDEHNWRVHDILQHCQPRLHDKIKNPRKGPAIKNILSPSRMVVYYGGFAKGSEDGLSWSIPSTGAYYSDCKIHGDHPIPPDSVFYFEVTFPPVSERDRYSVCDSTSFMGIQQLRDAGGRRNVAIVEQEDKIIVETFGRIFSAETLNIRQNFPSVFNSDRGDKSEKVQNQELEITIGLGVNTSSLRLFYTFNGLFACERGYAPQQRYLPIVSLSDCRLSCTVNFGKTPFQFEPANQSDWQDDTSSFQSYFQG</sequence>
<comment type="caution">
    <text evidence="5">The sequence shown here is derived from an EMBL/GenBank/DDBJ whole genome shotgun (WGS) entry which is preliminary data.</text>
</comment>
<dbReference type="PROSITE" id="PS50088">
    <property type="entry name" value="ANK_REPEAT"/>
    <property type="match status" value="3"/>
</dbReference>
<dbReference type="InterPro" id="IPR027417">
    <property type="entry name" value="P-loop_NTPase"/>
</dbReference>
<accession>A0A7C8VIQ1</accession>
<dbReference type="PANTHER" id="PTHR24126:SF14">
    <property type="entry name" value="ANK_REP_REGION DOMAIN-CONTAINING PROTEIN"/>
    <property type="match status" value="1"/>
</dbReference>
<keyword evidence="2 3" id="KW-0040">ANK repeat</keyword>
<feature type="repeat" description="ANK" evidence="3">
    <location>
        <begin position="1092"/>
        <end position="1124"/>
    </location>
</feature>
<feature type="repeat" description="ANK" evidence="3">
    <location>
        <begin position="940"/>
        <end position="973"/>
    </location>
</feature>
<dbReference type="Proteomes" id="UP000474640">
    <property type="component" value="Unassembled WGS sequence"/>
</dbReference>
<name>A0A7C8VIQ1_ORBOL</name>
<dbReference type="Gene3D" id="3.40.50.300">
    <property type="entry name" value="P-loop containing nucleotide triphosphate hydrolases"/>
    <property type="match status" value="1"/>
</dbReference>
<dbReference type="InterPro" id="IPR036770">
    <property type="entry name" value="Ankyrin_rpt-contain_sf"/>
</dbReference>